<keyword evidence="3" id="KW-1185">Reference proteome</keyword>
<protein>
    <submittedName>
        <fullName evidence="2">Uncharacterized protein</fullName>
    </submittedName>
</protein>
<keyword evidence="1" id="KW-0472">Membrane</keyword>
<dbReference type="KEGG" id="vg:28803323"/>
<gene>
    <name evidence="2" type="primary">108</name>
    <name evidence="2" type="ORF">PBI_CLUBL_108</name>
</gene>
<name>A0A160DF58_9CAUD</name>
<evidence type="ECO:0000313" key="3">
    <source>
        <dbReference type="Proteomes" id="UP000203982"/>
    </source>
</evidence>
<accession>A0A160DF58</accession>
<evidence type="ECO:0000313" key="2">
    <source>
        <dbReference type="EMBL" id="ANA86606.1"/>
    </source>
</evidence>
<dbReference type="GeneID" id="28803323"/>
<dbReference type="RefSeq" id="YP_009273143.1">
    <property type="nucleotide sequence ID" value="NC_030901.1"/>
</dbReference>
<dbReference type="Proteomes" id="UP000203982">
    <property type="component" value="Segment"/>
</dbReference>
<reference evidence="2 3" key="1">
    <citation type="submission" date="2016-03" db="EMBL/GenBank/DDBJ databases">
        <authorList>
            <person name="Montgomery M.T."/>
            <person name="Guerrero C.A."/>
            <person name="Mavrich T.N."/>
            <person name="Pope W.H."/>
            <person name="Garlena R.A."/>
            <person name="Russell D.A."/>
            <person name="Jacobs-Sera D."/>
            <person name="Hendrix R.W."/>
            <person name="Hatfull G.F."/>
        </authorList>
    </citation>
    <scope>NUCLEOTIDE SEQUENCE [LARGE SCALE GENOMIC DNA]</scope>
</reference>
<sequence length="114" mass="12391">MRIDPQQKRLQDALDAEDDKRWELRLAKLMLGVSVLAAVAVIAAWVLLIRWGIDGMGEEGVDKGGPVAAGIWGLVLLSVGAATAVAFAALHWHDQRISFMKAKRYARNVSLGVV</sequence>
<keyword evidence="1" id="KW-1133">Transmembrane helix</keyword>
<keyword evidence="1" id="KW-0812">Transmembrane</keyword>
<organism evidence="2 3">
    <name type="scientific">Gordonia phage ClubL</name>
    <dbReference type="NCBI Taxonomy" id="1838065"/>
    <lineage>
        <taxon>Viruses</taxon>
        <taxon>Duplodnaviria</taxon>
        <taxon>Heunggongvirae</taxon>
        <taxon>Uroviricota</taxon>
        <taxon>Caudoviricetes</taxon>
        <taxon>Smoothievirus</taxon>
        <taxon>Smoothievirus clubL</taxon>
    </lineage>
</organism>
<dbReference type="EMBL" id="KU998246">
    <property type="protein sequence ID" value="ANA86606.1"/>
    <property type="molecule type" value="Genomic_DNA"/>
</dbReference>
<feature type="transmembrane region" description="Helical" evidence="1">
    <location>
        <begin position="69"/>
        <end position="92"/>
    </location>
</feature>
<proteinExistence type="predicted"/>
<feature type="transmembrane region" description="Helical" evidence="1">
    <location>
        <begin position="29"/>
        <end position="49"/>
    </location>
</feature>
<evidence type="ECO:0000256" key="1">
    <source>
        <dbReference type="SAM" id="Phobius"/>
    </source>
</evidence>